<reference evidence="3" key="1">
    <citation type="submission" date="2022-11" db="EMBL/GenBank/DDBJ databases">
        <title>Centuries of genome instability and evolution in soft-shell clam transmissible cancer (bioRxiv).</title>
        <authorList>
            <person name="Hart S.F.M."/>
            <person name="Yonemitsu M.A."/>
            <person name="Giersch R.M."/>
            <person name="Beal B.F."/>
            <person name="Arriagada G."/>
            <person name="Davis B.W."/>
            <person name="Ostrander E.A."/>
            <person name="Goff S.P."/>
            <person name="Metzger M.J."/>
        </authorList>
    </citation>
    <scope>NUCLEOTIDE SEQUENCE</scope>
    <source>
        <strain evidence="3">MELC-2E11</strain>
        <tissue evidence="3">Siphon/mantle</tissue>
    </source>
</reference>
<gene>
    <name evidence="3" type="ORF">MAR_026916</name>
</gene>
<dbReference type="Gene3D" id="1.10.287.510">
    <property type="entry name" value="Helix hairpin bin"/>
    <property type="match status" value="1"/>
</dbReference>
<keyword evidence="1" id="KW-0175">Coiled coil</keyword>
<keyword evidence="4" id="KW-1185">Reference proteome</keyword>
<proteinExistence type="predicted"/>
<evidence type="ECO:0000256" key="1">
    <source>
        <dbReference type="SAM" id="Coils"/>
    </source>
</evidence>
<sequence>MQNCYNGGERMPREKKFEMDERLANKHIQTLQFVQETVNENKVLKKRVEELEDLHKAAADSKAQIKVIQEQYLNRADEINAMMAEKHRAEMMTVVQEKLEQEKKYSEDIVKLRTEVNQLESTNRDLMERIQEMSGSNAQLEVLVAEIEDQRRIISDLRMELDAVKKENEELSGEKTTQFSQIQGLQSLKSQNEALAQDLKSMAHKNMELSHKVMKLEADLKESSNTRDQMELIDHLKNKLAKLHKERSVAVEKEEYYQKQIGDMRYEIEKMGEKLQSVEVTKDRVLEEYYKVIAELQYLKKNYSSDTQNKNFKDFVKIKREVASLKDENQQLKHMHKAVFTTGSNTNLPMLRFEADVPVVKTSGSKKSSKSKKSAVSVASQ</sequence>
<feature type="coiled-coil region" evidence="1">
    <location>
        <begin position="95"/>
        <end position="288"/>
    </location>
</feature>
<protein>
    <submittedName>
        <fullName evidence="3">Uncharacterized protein</fullName>
    </submittedName>
</protein>
<dbReference type="Proteomes" id="UP001164746">
    <property type="component" value="Chromosome 8"/>
</dbReference>
<evidence type="ECO:0000313" key="4">
    <source>
        <dbReference type="Proteomes" id="UP001164746"/>
    </source>
</evidence>
<organism evidence="3 4">
    <name type="scientific">Mya arenaria</name>
    <name type="common">Soft-shell clam</name>
    <dbReference type="NCBI Taxonomy" id="6604"/>
    <lineage>
        <taxon>Eukaryota</taxon>
        <taxon>Metazoa</taxon>
        <taxon>Spiralia</taxon>
        <taxon>Lophotrochozoa</taxon>
        <taxon>Mollusca</taxon>
        <taxon>Bivalvia</taxon>
        <taxon>Autobranchia</taxon>
        <taxon>Heteroconchia</taxon>
        <taxon>Euheterodonta</taxon>
        <taxon>Imparidentia</taxon>
        <taxon>Neoheterodontei</taxon>
        <taxon>Myida</taxon>
        <taxon>Myoidea</taxon>
        <taxon>Myidae</taxon>
        <taxon>Mya</taxon>
    </lineage>
</organism>
<evidence type="ECO:0000313" key="3">
    <source>
        <dbReference type="EMBL" id="WAR12736.1"/>
    </source>
</evidence>
<feature type="coiled-coil region" evidence="1">
    <location>
        <begin position="34"/>
        <end position="71"/>
    </location>
</feature>
<feature type="region of interest" description="Disordered" evidence="2">
    <location>
        <begin position="360"/>
        <end position="381"/>
    </location>
</feature>
<dbReference type="EMBL" id="CP111019">
    <property type="protein sequence ID" value="WAR12736.1"/>
    <property type="molecule type" value="Genomic_DNA"/>
</dbReference>
<name>A0ABY7EV81_MYAAR</name>
<accession>A0ABY7EV81</accession>
<evidence type="ECO:0000256" key="2">
    <source>
        <dbReference type="SAM" id="MobiDB-lite"/>
    </source>
</evidence>